<reference evidence="2" key="2">
    <citation type="submission" date="2019-02" db="EMBL/GenBank/DDBJ databases">
        <title>Opniocepnalus argus Var Kimnra genome.</title>
        <authorList>
            <person name="Zhou C."/>
            <person name="Xiao S."/>
        </authorList>
    </citation>
    <scope>NUCLEOTIDE SEQUENCE [LARGE SCALE GENOMIC DNA]</scope>
</reference>
<protein>
    <submittedName>
        <fullName evidence="1">Uncharacterized protein</fullName>
    </submittedName>
</protein>
<reference evidence="1 2" key="1">
    <citation type="submission" date="2019-02" db="EMBL/GenBank/DDBJ databases">
        <title>Opniocepnalus argus genome.</title>
        <authorList>
            <person name="Zhou C."/>
            <person name="Xiao S."/>
        </authorList>
    </citation>
    <scope>NUCLEOTIDE SEQUENCE [LARGE SCALE GENOMIC DNA]</scope>
    <source>
        <strain evidence="1">OARG1902GOOAL</strain>
        <tissue evidence="1">Muscle</tissue>
    </source>
</reference>
<dbReference type="AlphaFoldDB" id="A0A6G1QGH1"/>
<accession>A0A6G1QGH1</accession>
<keyword evidence="2" id="KW-1185">Reference proteome</keyword>
<sequence>MKTPHGKDETAGCSYNPHFSLFTALTLTKPPGDNSLTSRDDIQVAACPSRVDHRFSLSSFLLAPTHVGLGGLLQLPALCPSAPNQKQYQGVGLLTVGTKTMMLMFSI</sequence>
<proteinExistence type="predicted"/>
<evidence type="ECO:0000313" key="2">
    <source>
        <dbReference type="Proteomes" id="UP000503349"/>
    </source>
</evidence>
<name>A0A6G1QGH1_CHAAH</name>
<dbReference type="EMBL" id="CM015728">
    <property type="protein sequence ID" value="KAF3701790.1"/>
    <property type="molecule type" value="Genomic_DNA"/>
</dbReference>
<evidence type="ECO:0000313" key="1">
    <source>
        <dbReference type="EMBL" id="KAF3701790.1"/>
    </source>
</evidence>
<organism evidence="1 2">
    <name type="scientific">Channa argus</name>
    <name type="common">Northern snakehead</name>
    <name type="synonym">Ophicephalus argus</name>
    <dbReference type="NCBI Taxonomy" id="215402"/>
    <lineage>
        <taxon>Eukaryota</taxon>
        <taxon>Metazoa</taxon>
        <taxon>Chordata</taxon>
        <taxon>Craniata</taxon>
        <taxon>Vertebrata</taxon>
        <taxon>Euteleostomi</taxon>
        <taxon>Actinopterygii</taxon>
        <taxon>Neopterygii</taxon>
        <taxon>Teleostei</taxon>
        <taxon>Neoteleostei</taxon>
        <taxon>Acanthomorphata</taxon>
        <taxon>Anabantaria</taxon>
        <taxon>Anabantiformes</taxon>
        <taxon>Channoidei</taxon>
        <taxon>Channidae</taxon>
        <taxon>Channa</taxon>
    </lineage>
</organism>
<gene>
    <name evidence="1" type="ORF">EXN66_Car017478</name>
</gene>
<dbReference type="Proteomes" id="UP000503349">
    <property type="component" value="Chromosome 17"/>
</dbReference>